<dbReference type="RefSeq" id="WP_188767473.1">
    <property type="nucleotide sequence ID" value="NZ_BMKK01000006.1"/>
</dbReference>
<evidence type="ECO:0000313" key="3">
    <source>
        <dbReference type="Proteomes" id="UP000609064"/>
    </source>
</evidence>
<dbReference type="InterPro" id="IPR018958">
    <property type="entry name" value="Knr4/Smi1-like_dom"/>
</dbReference>
<dbReference type="EMBL" id="BMKK01000006">
    <property type="protein sequence ID" value="GGD66468.1"/>
    <property type="molecule type" value="Genomic_DNA"/>
</dbReference>
<proteinExistence type="predicted"/>
<evidence type="ECO:0000259" key="1">
    <source>
        <dbReference type="Pfam" id="PF09346"/>
    </source>
</evidence>
<comment type="caution">
    <text evidence="2">The sequence shown here is derived from an EMBL/GenBank/DDBJ whole genome shotgun (WGS) entry which is preliminary data.</text>
</comment>
<evidence type="ECO:0000313" key="2">
    <source>
        <dbReference type="EMBL" id="GGD66468.1"/>
    </source>
</evidence>
<organism evidence="2 3">
    <name type="scientific">Emticicia aquatilis</name>
    <dbReference type="NCBI Taxonomy" id="1537369"/>
    <lineage>
        <taxon>Bacteria</taxon>
        <taxon>Pseudomonadati</taxon>
        <taxon>Bacteroidota</taxon>
        <taxon>Cytophagia</taxon>
        <taxon>Cytophagales</taxon>
        <taxon>Leadbetterellaceae</taxon>
        <taxon>Emticicia</taxon>
    </lineage>
</organism>
<accession>A0A916YXE6</accession>
<sequence>MEKYSMTAYDIQSLEENLNIKLPIAYKNILLNYPEELKSNEYGNQFLIYDAKDLLYNLIIRCRWFNPKETLPRNFFPIGCDYGGNMFFINLDNDERIYTIDHEEAESFYNPDTDTINWSIALKEFKPKITVFVEWLKAYLSEK</sequence>
<reference evidence="2" key="1">
    <citation type="journal article" date="2014" name="Int. J. Syst. Evol. Microbiol.">
        <title>Complete genome sequence of Corynebacterium casei LMG S-19264T (=DSM 44701T), isolated from a smear-ripened cheese.</title>
        <authorList>
            <consortium name="US DOE Joint Genome Institute (JGI-PGF)"/>
            <person name="Walter F."/>
            <person name="Albersmeier A."/>
            <person name="Kalinowski J."/>
            <person name="Ruckert C."/>
        </authorList>
    </citation>
    <scope>NUCLEOTIDE SEQUENCE</scope>
    <source>
        <strain evidence="2">CGMCC 1.15958</strain>
    </source>
</reference>
<feature type="domain" description="Knr4/Smi1-like" evidence="1">
    <location>
        <begin position="8"/>
        <end position="107"/>
    </location>
</feature>
<dbReference type="Pfam" id="PF09346">
    <property type="entry name" value="SMI1_KNR4"/>
    <property type="match status" value="1"/>
</dbReference>
<protein>
    <recommendedName>
        <fullName evidence="1">Knr4/Smi1-like domain-containing protein</fullName>
    </recommendedName>
</protein>
<name>A0A916YXE6_9BACT</name>
<gene>
    <name evidence="2" type="ORF">GCM10011514_33080</name>
</gene>
<keyword evidence="3" id="KW-1185">Reference proteome</keyword>
<reference evidence="2" key="2">
    <citation type="submission" date="2020-09" db="EMBL/GenBank/DDBJ databases">
        <authorList>
            <person name="Sun Q."/>
            <person name="Zhou Y."/>
        </authorList>
    </citation>
    <scope>NUCLEOTIDE SEQUENCE</scope>
    <source>
        <strain evidence="2">CGMCC 1.15958</strain>
    </source>
</reference>
<dbReference type="SUPFAM" id="SSF160631">
    <property type="entry name" value="SMI1/KNR4-like"/>
    <property type="match status" value="1"/>
</dbReference>
<dbReference type="Proteomes" id="UP000609064">
    <property type="component" value="Unassembled WGS sequence"/>
</dbReference>
<dbReference type="Gene3D" id="3.40.1580.10">
    <property type="entry name" value="SMI1/KNR4-like"/>
    <property type="match status" value="1"/>
</dbReference>
<dbReference type="InterPro" id="IPR037883">
    <property type="entry name" value="Knr4/Smi1-like_sf"/>
</dbReference>
<dbReference type="AlphaFoldDB" id="A0A916YXE6"/>